<feature type="domain" description="Xylose isomerase-like TIM barrel" evidence="4">
    <location>
        <begin position="23"/>
        <end position="245"/>
    </location>
</feature>
<evidence type="ECO:0000313" key="6">
    <source>
        <dbReference type="Proteomes" id="UP000316545"/>
    </source>
</evidence>
<dbReference type="InterPro" id="IPR026040">
    <property type="entry name" value="HyI-like"/>
</dbReference>
<dbReference type="PANTHER" id="PTHR43489">
    <property type="entry name" value="ISOMERASE"/>
    <property type="match status" value="1"/>
</dbReference>
<evidence type="ECO:0000256" key="1">
    <source>
        <dbReference type="ARBA" id="ARBA00023235"/>
    </source>
</evidence>
<evidence type="ECO:0000259" key="4">
    <source>
        <dbReference type="Pfam" id="PF01261"/>
    </source>
</evidence>
<gene>
    <name evidence="5" type="ORF">FBZ88_102151</name>
</gene>
<evidence type="ECO:0000313" key="5">
    <source>
        <dbReference type="EMBL" id="TWB30586.1"/>
    </source>
</evidence>
<dbReference type="InterPro" id="IPR050417">
    <property type="entry name" value="Sugar_Epim/Isomerase"/>
</dbReference>
<keyword evidence="5" id="KW-0670">Pyruvate</keyword>
<accession>A0A560G9K3</accession>
<dbReference type="RefSeq" id="WP_145615440.1">
    <property type="nucleotide sequence ID" value="NZ_JAYNFR010000016.1"/>
</dbReference>
<evidence type="ECO:0000256" key="3">
    <source>
        <dbReference type="PIRSR" id="PIRSR006241-50"/>
    </source>
</evidence>
<dbReference type="Gene3D" id="3.20.20.150">
    <property type="entry name" value="Divalent-metal-dependent TIM barrel enzymes"/>
    <property type="match status" value="1"/>
</dbReference>
<dbReference type="InterPro" id="IPR036237">
    <property type="entry name" value="Xyl_isomerase-like_sf"/>
</dbReference>
<dbReference type="GO" id="GO:0016853">
    <property type="term" value="F:isomerase activity"/>
    <property type="evidence" value="ECO:0007669"/>
    <property type="project" value="UniProtKB-KW"/>
</dbReference>
<name>A0A560G9K3_9PROT</name>
<sequence>MYLAACIEWLFAAEHPSFPDRIHAAKAAGLTAVEFHLWRDKPLAEVRRALDETGVRLASMVVEPRRSLIDPAQHEEFLAAVRDSLRAAKEAGAPALVVASGFTRPDVSRQEQHDIAVGVLKQAAALAEQAGILLLLEPLNTRVEHPGMFLDSTAEGLDMVEEVGSPNLRLLYDMYHSTVMGEDPAQVLAGRFHLVGHIQVADVPGRHQPGSGTVDWPRYVGVLRDLGYAGAVGLEYKPEGPTLETLATARATLGL</sequence>
<dbReference type="Pfam" id="PF01261">
    <property type="entry name" value="AP_endonuc_2"/>
    <property type="match status" value="1"/>
</dbReference>
<dbReference type="AlphaFoldDB" id="A0A560G9K3"/>
<evidence type="ECO:0000256" key="2">
    <source>
        <dbReference type="PIRNR" id="PIRNR006241"/>
    </source>
</evidence>
<keyword evidence="1 2" id="KW-0413">Isomerase</keyword>
<dbReference type="SUPFAM" id="SSF51658">
    <property type="entry name" value="Xylose isomerase-like"/>
    <property type="match status" value="1"/>
</dbReference>
<dbReference type="EMBL" id="VITO01000002">
    <property type="protein sequence ID" value="TWB30586.1"/>
    <property type="molecule type" value="Genomic_DNA"/>
</dbReference>
<comment type="similarity">
    <text evidence="2">Belongs to the hyi family.</text>
</comment>
<organism evidence="5 6">
    <name type="scientific">Nitrospirillum amazonense</name>
    <dbReference type="NCBI Taxonomy" id="28077"/>
    <lineage>
        <taxon>Bacteria</taxon>
        <taxon>Pseudomonadati</taxon>
        <taxon>Pseudomonadota</taxon>
        <taxon>Alphaproteobacteria</taxon>
        <taxon>Rhodospirillales</taxon>
        <taxon>Azospirillaceae</taxon>
        <taxon>Nitrospirillum</taxon>
    </lineage>
</organism>
<reference evidence="5 6" key="1">
    <citation type="submission" date="2019-06" db="EMBL/GenBank/DDBJ databases">
        <title>Genomic Encyclopedia of Type Strains, Phase IV (KMG-V): Genome sequencing to study the core and pangenomes of soil and plant-associated prokaryotes.</title>
        <authorList>
            <person name="Whitman W."/>
        </authorList>
    </citation>
    <scope>NUCLEOTIDE SEQUENCE [LARGE SCALE GENOMIC DNA]</scope>
    <source>
        <strain evidence="5 6">BR 11865</strain>
    </source>
</reference>
<comment type="caution">
    <text evidence="5">The sequence shown here is derived from an EMBL/GenBank/DDBJ whole genome shotgun (WGS) entry which is preliminary data.</text>
</comment>
<dbReference type="InterPro" id="IPR013022">
    <property type="entry name" value="Xyl_isomerase-like_TIM-brl"/>
</dbReference>
<feature type="active site" description="Proton donor/acceptor" evidence="3">
    <location>
        <position position="235"/>
    </location>
</feature>
<dbReference type="PIRSF" id="PIRSF006241">
    <property type="entry name" value="HyI"/>
    <property type="match status" value="1"/>
</dbReference>
<proteinExistence type="inferred from homology"/>
<feature type="active site" description="Proton donor/acceptor" evidence="3">
    <location>
        <position position="137"/>
    </location>
</feature>
<dbReference type="Proteomes" id="UP000316545">
    <property type="component" value="Unassembled WGS sequence"/>
</dbReference>
<protein>
    <submittedName>
        <fullName evidence="5">Hydroxypyruvate isomerase</fullName>
    </submittedName>
</protein>
<keyword evidence="6" id="KW-1185">Reference proteome</keyword>